<reference evidence="3" key="1">
    <citation type="journal article" date="2019" name="Int. J. Syst. Evol. Microbiol.">
        <title>The Global Catalogue of Microorganisms (GCM) 10K type strain sequencing project: providing services to taxonomists for standard genome sequencing and annotation.</title>
        <authorList>
            <consortium name="The Broad Institute Genomics Platform"/>
            <consortium name="The Broad Institute Genome Sequencing Center for Infectious Disease"/>
            <person name="Wu L."/>
            <person name="Ma J."/>
        </authorList>
    </citation>
    <scope>NUCLEOTIDE SEQUENCE [LARGE SCALE GENOMIC DNA]</scope>
    <source>
        <strain evidence="3">KCTC 23723</strain>
    </source>
</reference>
<dbReference type="Pfam" id="PF11949">
    <property type="entry name" value="DUF3466"/>
    <property type="match status" value="1"/>
</dbReference>
<protein>
    <recommendedName>
        <fullName evidence="4">DUF3466 family protein</fullName>
    </recommendedName>
</protein>
<name>A0ABQ2WK44_9ALTE</name>
<dbReference type="EMBL" id="BMYR01000004">
    <property type="protein sequence ID" value="GGW57352.1"/>
    <property type="molecule type" value="Genomic_DNA"/>
</dbReference>
<evidence type="ECO:0008006" key="4">
    <source>
        <dbReference type="Google" id="ProtNLM"/>
    </source>
</evidence>
<evidence type="ECO:0000313" key="2">
    <source>
        <dbReference type="EMBL" id="GGW57352.1"/>
    </source>
</evidence>
<organism evidence="2 3">
    <name type="scientific">Alishewanella tabrizica</name>
    <dbReference type="NCBI Taxonomy" id="671278"/>
    <lineage>
        <taxon>Bacteria</taxon>
        <taxon>Pseudomonadati</taxon>
        <taxon>Pseudomonadota</taxon>
        <taxon>Gammaproteobacteria</taxon>
        <taxon>Alteromonadales</taxon>
        <taxon>Alteromonadaceae</taxon>
        <taxon>Alishewanella</taxon>
    </lineage>
</organism>
<dbReference type="Proteomes" id="UP000634667">
    <property type="component" value="Unassembled WGS sequence"/>
</dbReference>
<feature type="chain" id="PRO_5046573039" description="DUF3466 family protein" evidence="1">
    <location>
        <begin position="22"/>
        <end position="606"/>
    </location>
</feature>
<sequence>MKLSPISLAVLPLLTVFTANAAVYQIVELDTTNKVSNTSGVAATPQGDVVSNGNIALDFQIDLSAINFDSAAITALLTAEQLADAKNGNIDATVTGILVNYLASNGGLRNQPVGTLRVLRQPQNGVTEQVVFRDVAGTKGNNEFAYGVNNVGQIAGLATAPSVKATFTETLVPVEGETPPEIPVIPQPETVWVPEPGYMLGYVADGTRSILLPPAFTGLGGGMSAAQGINNNGQVAGFTSTGVTNALTETVQTLCNGNAQPVQFCLNAQMSARAINLNVLLGQIRSFETLDAVPQGYAERAAIWQLANDGTAQLSRTMGFLGEKGTGEVAPASEDYAVPVYYSRATAINDSGIAVGHSVYSDVNRTIRFFDNIGSEFNRVYSAPHATIYNGQDVTSIINPDEWLASVATDINNDNLVVGYALKNLNSVVRNRMFTYNVDTNTLKFPNGFFNTSTTEPLDLNNNGQVVGRAEVIVGGTITRRLHAFIYDNATDTFQDLNDLVGCDAPTLVEATAINDNGEILATALINRPRLGPTGQPQLAADGTVLMQEQATGVKLRPIANGQPANCNSEADVYERKGGSFSSLWLVLLGALPFVRRRKALSRSRF</sequence>
<evidence type="ECO:0000256" key="1">
    <source>
        <dbReference type="SAM" id="SignalP"/>
    </source>
</evidence>
<proteinExistence type="predicted"/>
<comment type="caution">
    <text evidence="2">The sequence shown here is derived from an EMBL/GenBank/DDBJ whole genome shotgun (WGS) entry which is preliminary data.</text>
</comment>
<accession>A0ABQ2WK44</accession>
<dbReference type="RefSeq" id="WP_189481464.1">
    <property type="nucleotide sequence ID" value="NZ_BMYR01000004.1"/>
</dbReference>
<keyword evidence="3" id="KW-1185">Reference proteome</keyword>
<evidence type="ECO:0000313" key="3">
    <source>
        <dbReference type="Proteomes" id="UP000634667"/>
    </source>
</evidence>
<gene>
    <name evidence="2" type="ORF">GCM10008111_11780</name>
</gene>
<dbReference type="InterPro" id="IPR022562">
    <property type="entry name" value="DUF3466"/>
</dbReference>
<keyword evidence="1" id="KW-0732">Signal</keyword>
<feature type="signal peptide" evidence="1">
    <location>
        <begin position="1"/>
        <end position="21"/>
    </location>
</feature>